<dbReference type="AlphaFoldDB" id="A0A7S4KA81"/>
<dbReference type="PANTHER" id="PTHR21068">
    <property type="entry name" value="SPARTIN"/>
    <property type="match status" value="1"/>
</dbReference>
<gene>
    <name evidence="3" type="ORF">OAUR00152_LOCUS41655</name>
</gene>
<evidence type="ECO:0000313" key="3">
    <source>
        <dbReference type="EMBL" id="CAE2288310.1"/>
    </source>
</evidence>
<dbReference type="GO" id="GO:0005886">
    <property type="term" value="C:plasma membrane"/>
    <property type="evidence" value="ECO:0007669"/>
    <property type="project" value="TreeGrafter"/>
</dbReference>
<proteinExistence type="predicted"/>
<dbReference type="InterPro" id="IPR009686">
    <property type="entry name" value="Senescence/spartin_C"/>
</dbReference>
<sequence length="512" mass="55782">MLDGRSPGFERTNIGRSSSQDEGSDYARYCQEKQWSKLAKAIVPDPSNTQIELSESVTRRVVREILGDMNSQNVPTAIVVHAVLLCAQEKQPTRRSPFTLPWPNNMPVTRGAVDSKKIALRSIGNYLSSSWPSSSKLLVVRLLVASQTEANTAAKLPSDDALNFVLGYDMVKISLDQYSLLRELRKSCSGITFSDKENEYDAQATMETLSARCVNRKGKKRYRSGTFSGSANDGTQCDDVGMQTEESSQKCGVKCLRGKMLEAENSIAIQRGESVAAKIADGAKWVENGLAGTTVHAVRGIDAAGNFIKERIPPTDAPTMNRRDRIVIHTYTDAAKRVTGGIRETTRTAATGVRGTSVLGAKKLAQHLHEREVGSKIVPGREEREVLQAVGTVGLATLGAVVVVNEAIYHNSATVAEKTAAVTLDIIQKRHGTDAAKIAKDTCESMGNVLGTFRDVRSLKRTAVSKGVIKNSGKVKIKGEVAMLEAPSRKMTVDYVENLRQRISPLEIEEFE</sequence>
<feature type="domain" description="Senescence" evidence="2">
    <location>
        <begin position="278"/>
        <end position="470"/>
    </location>
</feature>
<organism evidence="3">
    <name type="scientific">Odontella aurita</name>
    <dbReference type="NCBI Taxonomy" id="265563"/>
    <lineage>
        <taxon>Eukaryota</taxon>
        <taxon>Sar</taxon>
        <taxon>Stramenopiles</taxon>
        <taxon>Ochrophyta</taxon>
        <taxon>Bacillariophyta</taxon>
        <taxon>Mediophyceae</taxon>
        <taxon>Biddulphiophycidae</taxon>
        <taxon>Eupodiscales</taxon>
        <taxon>Odontellaceae</taxon>
        <taxon>Odontella</taxon>
    </lineage>
</organism>
<reference evidence="3" key="1">
    <citation type="submission" date="2021-01" db="EMBL/GenBank/DDBJ databases">
        <authorList>
            <person name="Corre E."/>
            <person name="Pelletier E."/>
            <person name="Niang G."/>
            <person name="Scheremetjew M."/>
            <person name="Finn R."/>
            <person name="Kale V."/>
            <person name="Holt S."/>
            <person name="Cochrane G."/>
            <person name="Meng A."/>
            <person name="Brown T."/>
            <person name="Cohen L."/>
        </authorList>
    </citation>
    <scope>NUCLEOTIDE SEQUENCE</scope>
    <source>
        <strain evidence="3">Isolate 1302-5</strain>
    </source>
</reference>
<accession>A0A7S4KA81</accession>
<evidence type="ECO:0000259" key="2">
    <source>
        <dbReference type="Pfam" id="PF06911"/>
    </source>
</evidence>
<dbReference type="InterPro" id="IPR045036">
    <property type="entry name" value="Spartin-like"/>
</dbReference>
<evidence type="ECO:0000256" key="1">
    <source>
        <dbReference type="SAM" id="MobiDB-lite"/>
    </source>
</evidence>
<name>A0A7S4KA81_9STRA</name>
<feature type="region of interest" description="Disordered" evidence="1">
    <location>
        <begin position="1"/>
        <end position="26"/>
    </location>
</feature>
<dbReference type="EMBL" id="HBKQ01061128">
    <property type="protein sequence ID" value="CAE2288310.1"/>
    <property type="molecule type" value="Transcribed_RNA"/>
</dbReference>
<dbReference type="Pfam" id="PF06911">
    <property type="entry name" value="Senescence"/>
    <property type="match status" value="1"/>
</dbReference>
<protein>
    <recommendedName>
        <fullName evidence="2">Senescence domain-containing protein</fullName>
    </recommendedName>
</protein>
<dbReference type="PANTHER" id="PTHR21068:SF43">
    <property type="entry name" value="SPARTIN"/>
    <property type="match status" value="1"/>
</dbReference>